<keyword evidence="11 14" id="KW-0324">Glycolysis</keyword>
<dbReference type="NCBIfam" id="NF004978">
    <property type="entry name" value="PRK06354.1"/>
    <property type="match status" value="1"/>
</dbReference>
<keyword evidence="12 17" id="KW-0670">Pyruvate</keyword>
<evidence type="ECO:0000313" key="17">
    <source>
        <dbReference type="EMBL" id="MBC8334305.1"/>
    </source>
</evidence>
<dbReference type="InterPro" id="IPR015806">
    <property type="entry name" value="Pyrv_Knase_insert_dom_sf"/>
</dbReference>
<evidence type="ECO:0000313" key="18">
    <source>
        <dbReference type="Proteomes" id="UP000614469"/>
    </source>
</evidence>
<comment type="caution">
    <text evidence="17">The sequence shown here is derived from an EMBL/GenBank/DDBJ whole genome shotgun (WGS) entry which is preliminary data.</text>
</comment>
<dbReference type="FunFam" id="2.40.33.10:FF:000001">
    <property type="entry name" value="Pyruvate kinase"/>
    <property type="match status" value="1"/>
</dbReference>
<comment type="pathway">
    <text evidence="2 14">Carbohydrate degradation; glycolysis; pyruvate from D-glyceraldehyde 3-phosphate: step 5/5.</text>
</comment>
<dbReference type="InterPro" id="IPR036918">
    <property type="entry name" value="Pyrv_Knase_C_sf"/>
</dbReference>
<dbReference type="GO" id="GO:0000287">
    <property type="term" value="F:magnesium ion binding"/>
    <property type="evidence" value="ECO:0007669"/>
    <property type="project" value="UniProtKB-UniRule"/>
</dbReference>
<dbReference type="GO" id="GO:0016301">
    <property type="term" value="F:kinase activity"/>
    <property type="evidence" value="ECO:0007669"/>
    <property type="project" value="UniProtKB-KW"/>
</dbReference>
<keyword evidence="10 14" id="KW-0460">Magnesium</keyword>
<evidence type="ECO:0000256" key="1">
    <source>
        <dbReference type="ARBA" id="ARBA00001958"/>
    </source>
</evidence>
<dbReference type="SUPFAM" id="SSF51621">
    <property type="entry name" value="Phosphoenolpyruvate/pyruvate domain"/>
    <property type="match status" value="1"/>
</dbReference>
<organism evidence="17 18">
    <name type="scientific">Candidatus Desulfolinea nitratireducens</name>
    <dbReference type="NCBI Taxonomy" id="2841698"/>
    <lineage>
        <taxon>Bacteria</taxon>
        <taxon>Bacillati</taxon>
        <taxon>Chloroflexota</taxon>
        <taxon>Anaerolineae</taxon>
        <taxon>Anaerolineales</taxon>
        <taxon>Anaerolineales incertae sedis</taxon>
        <taxon>Candidatus Desulfolinea</taxon>
    </lineage>
</organism>
<dbReference type="GO" id="GO:0004743">
    <property type="term" value="F:pyruvate kinase activity"/>
    <property type="evidence" value="ECO:0007669"/>
    <property type="project" value="UniProtKB-UniRule"/>
</dbReference>
<evidence type="ECO:0000256" key="8">
    <source>
        <dbReference type="ARBA" id="ARBA00022777"/>
    </source>
</evidence>
<keyword evidence="8 14" id="KW-0418">Kinase</keyword>
<comment type="similarity">
    <text evidence="3 14">Belongs to the pyruvate kinase family.</text>
</comment>
<dbReference type="PANTHER" id="PTHR11817">
    <property type="entry name" value="PYRUVATE KINASE"/>
    <property type="match status" value="1"/>
</dbReference>
<dbReference type="InterPro" id="IPR040442">
    <property type="entry name" value="Pyrv_kinase-like_dom_sf"/>
</dbReference>
<dbReference type="Gene3D" id="3.40.1380.20">
    <property type="entry name" value="Pyruvate kinase, C-terminal domain"/>
    <property type="match status" value="1"/>
</dbReference>
<gene>
    <name evidence="17" type="primary">pyk</name>
    <name evidence="17" type="ORF">H8E29_03485</name>
</gene>
<dbReference type="EMBL" id="JACNJN010000058">
    <property type="protein sequence ID" value="MBC8334305.1"/>
    <property type="molecule type" value="Genomic_DNA"/>
</dbReference>
<accession>A0A8J6TH82</accession>
<sequence length="480" mass="52383">MQRKAKIVATIGPASDSEEILEALITAGMNVARLNFSHGTHEEHAARIAKIRSISKKIGKSVGILQDLQGPKIRIGQLSAPLQLVEEEIIRFYATEDHPPKSNIKSIPVDFRELFDSVQADDLLLLDDGRLSLKVISVKGRILEAVVLVGGALSSHKGINLPGVQLRISGYTSKDKADLAFGIAQSVDAVAVSFVRTPEDMIQVREEMERFANGIPAPMLIAKLERPEAIDNLEKILDVVDGVMVARGDLGVEMPPERVPVLQKMIIRKASARAKIVITATQMLESMIHSPLPTRAEASDIANAVFDGTDAVMLSAETAVGEYPVESVRIMERIICESESHSGEWGTVLEQRLGLGESDAASMSRAARELANDEDVVAVAVFTSQGSTAWLVSNIRPVKRILAFTPYEMTYRKMAFLWGVYPQLVPFANTMEEMLGHVDEALLKNDFEQGDQVVLLCGFPVGSMKPPNMALLHTVGESEK</sequence>
<dbReference type="NCBIfam" id="TIGR01064">
    <property type="entry name" value="pyruv_kin"/>
    <property type="match status" value="1"/>
</dbReference>
<keyword evidence="9" id="KW-0067">ATP-binding</keyword>
<keyword evidence="5 14" id="KW-0808">Transferase</keyword>
<keyword evidence="7" id="KW-0547">Nucleotide-binding</keyword>
<evidence type="ECO:0000256" key="3">
    <source>
        <dbReference type="ARBA" id="ARBA00008663"/>
    </source>
</evidence>
<evidence type="ECO:0000256" key="9">
    <source>
        <dbReference type="ARBA" id="ARBA00022840"/>
    </source>
</evidence>
<keyword evidence="6" id="KW-0479">Metal-binding</keyword>
<dbReference type="InterPro" id="IPR015793">
    <property type="entry name" value="Pyrv_Knase_brl"/>
</dbReference>
<dbReference type="SUPFAM" id="SSF52935">
    <property type="entry name" value="PK C-terminal domain-like"/>
    <property type="match status" value="1"/>
</dbReference>
<dbReference type="Pfam" id="PF02887">
    <property type="entry name" value="PK_C"/>
    <property type="match status" value="1"/>
</dbReference>
<dbReference type="AlphaFoldDB" id="A0A8J6TH82"/>
<dbReference type="SUPFAM" id="SSF50800">
    <property type="entry name" value="PK beta-barrel domain-like"/>
    <property type="match status" value="1"/>
</dbReference>
<comment type="cofactor">
    <cofactor evidence="1">
        <name>K(+)</name>
        <dbReference type="ChEBI" id="CHEBI:29103"/>
    </cofactor>
</comment>
<evidence type="ECO:0000256" key="12">
    <source>
        <dbReference type="ARBA" id="ARBA00023317"/>
    </source>
</evidence>
<feature type="domain" description="Pyruvate kinase barrel" evidence="15">
    <location>
        <begin position="3"/>
        <end position="328"/>
    </location>
</feature>
<comment type="catalytic activity">
    <reaction evidence="14">
        <text>pyruvate + ATP = phosphoenolpyruvate + ADP + H(+)</text>
        <dbReference type="Rhea" id="RHEA:18157"/>
        <dbReference type="ChEBI" id="CHEBI:15361"/>
        <dbReference type="ChEBI" id="CHEBI:15378"/>
        <dbReference type="ChEBI" id="CHEBI:30616"/>
        <dbReference type="ChEBI" id="CHEBI:58702"/>
        <dbReference type="ChEBI" id="CHEBI:456216"/>
        <dbReference type="EC" id="2.7.1.40"/>
    </reaction>
</comment>
<dbReference type="GO" id="GO:0030955">
    <property type="term" value="F:potassium ion binding"/>
    <property type="evidence" value="ECO:0007669"/>
    <property type="project" value="UniProtKB-UniRule"/>
</dbReference>
<dbReference type="PRINTS" id="PR01050">
    <property type="entry name" value="PYRUVTKNASE"/>
</dbReference>
<protein>
    <recommendedName>
        <fullName evidence="4 13">Pyruvate kinase</fullName>
        <ecNumber evidence="4 13">2.7.1.40</ecNumber>
    </recommendedName>
</protein>
<dbReference type="Proteomes" id="UP000614469">
    <property type="component" value="Unassembled WGS sequence"/>
</dbReference>
<evidence type="ECO:0000256" key="4">
    <source>
        <dbReference type="ARBA" id="ARBA00012142"/>
    </source>
</evidence>
<evidence type="ECO:0000256" key="11">
    <source>
        <dbReference type="ARBA" id="ARBA00023152"/>
    </source>
</evidence>
<dbReference type="UniPathway" id="UPA00109">
    <property type="reaction ID" value="UER00188"/>
</dbReference>
<dbReference type="EC" id="2.7.1.40" evidence="4 13"/>
<evidence type="ECO:0000256" key="10">
    <source>
        <dbReference type="ARBA" id="ARBA00022842"/>
    </source>
</evidence>
<evidence type="ECO:0000256" key="6">
    <source>
        <dbReference type="ARBA" id="ARBA00022723"/>
    </source>
</evidence>
<dbReference type="Gene3D" id="2.40.33.10">
    <property type="entry name" value="PK beta-barrel domain-like"/>
    <property type="match status" value="1"/>
</dbReference>
<evidence type="ECO:0000256" key="5">
    <source>
        <dbReference type="ARBA" id="ARBA00022679"/>
    </source>
</evidence>
<name>A0A8J6TH82_9CHLR</name>
<evidence type="ECO:0000259" key="16">
    <source>
        <dbReference type="Pfam" id="PF02887"/>
    </source>
</evidence>
<dbReference type="InterPro" id="IPR001697">
    <property type="entry name" value="Pyr_Knase"/>
</dbReference>
<dbReference type="Pfam" id="PF00224">
    <property type="entry name" value="PK"/>
    <property type="match status" value="1"/>
</dbReference>
<dbReference type="GO" id="GO:0005524">
    <property type="term" value="F:ATP binding"/>
    <property type="evidence" value="ECO:0007669"/>
    <property type="project" value="UniProtKB-KW"/>
</dbReference>
<feature type="domain" description="Pyruvate kinase C-terminal" evidence="16">
    <location>
        <begin position="363"/>
        <end position="470"/>
    </location>
</feature>
<evidence type="ECO:0000256" key="2">
    <source>
        <dbReference type="ARBA" id="ARBA00004997"/>
    </source>
</evidence>
<evidence type="ECO:0000256" key="13">
    <source>
        <dbReference type="NCBIfam" id="TIGR01064"/>
    </source>
</evidence>
<reference evidence="17 18" key="1">
    <citation type="submission" date="2020-08" db="EMBL/GenBank/DDBJ databases">
        <title>Bridging the membrane lipid divide: bacteria of the FCB group superphylum have the potential to synthesize archaeal ether lipids.</title>
        <authorList>
            <person name="Villanueva L."/>
            <person name="Von Meijenfeldt F.A.B."/>
            <person name="Westbye A.B."/>
            <person name="Yadav S."/>
            <person name="Hopmans E.C."/>
            <person name="Dutilh B.E."/>
            <person name="Sinninghe Damste J.S."/>
        </authorList>
    </citation>
    <scope>NUCLEOTIDE SEQUENCE [LARGE SCALE GENOMIC DNA]</scope>
    <source>
        <strain evidence="17">NIOZ-UU36</strain>
    </source>
</reference>
<dbReference type="InterPro" id="IPR015813">
    <property type="entry name" value="Pyrv/PenolPyrv_kinase-like_dom"/>
</dbReference>
<evidence type="ECO:0000256" key="7">
    <source>
        <dbReference type="ARBA" id="ARBA00022741"/>
    </source>
</evidence>
<evidence type="ECO:0000259" key="15">
    <source>
        <dbReference type="Pfam" id="PF00224"/>
    </source>
</evidence>
<dbReference type="InterPro" id="IPR011037">
    <property type="entry name" value="Pyrv_Knase-like_insert_dom_sf"/>
</dbReference>
<evidence type="ECO:0000256" key="14">
    <source>
        <dbReference type="RuleBase" id="RU000504"/>
    </source>
</evidence>
<dbReference type="Gene3D" id="3.20.20.60">
    <property type="entry name" value="Phosphoenolpyruvate-binding domains"/>
    <property type="match status" value="1"/>
</dbReference>
<dbReference type="InterPro" id="IPR015795">
    <property type="entry name" value="Pyrv_Knase_C"/>
</dbReference>
<dbReference type="NCBIfam" id="NF004491">
    <property type="entry name" value="PRK05826.1"/>
    <property type="match status" value="1"/>
</dbReference>
<proteinExistence type="inferred from homology"/>